<dbReference type="AlphaFoldDB" id="A0A101LYA2"/>
<comment type="caution">
    <text evidence="2">The sequence shown here is derived from an EMBL/GenBank/DDBJ whole genome shotgun (WGS) entry which is preliminary data.</text>
</comment>
<name>A0A101LYA2_PICGL</name>
<proteinExistence type="predicted"/>
<reference evidence="2" key="1">
    <citation type="journal article" date="2015" name="Genome Biol. Evol.">
        <title>Organellar Genomes of White Spruce (Picea glauca): Assembly and Annotation.</title>
        <authorList>
            <person name="Jackman S.D."/>
            <person name="Warren R.L."/>
            <person name="Gibb E.A."/>
            <person name="Vandervalk B.P."/>
            <person name="Mohamadi H."/>
            <person name="Chu J."/>
            <person name="Raymond A."/>
            <person name="Pleasance S."/>
            <person name="Coope R."/>
            <person name="Wildung M.R."/>
            <person name="Ritland C.E."/>
            <person name="Bousquet J."/>
            <person name="Jones S.J."/>
            <person name="Bohlmann J."/>
            <person name="Birol I."/>
        </authorList>
    </citation>
    <scope>NUCLEOTIDE SEQUENCE [LARGE SCALE GENOMIC DNA]</scope>
    <source>
        <tissue evidence="2">Flushing bud</tissue>
    </source>
</reference>
<accession>A0A101LYA2</accession>
<feature type="region of interest" description="Disordered" evidence="1">
    <location>
        <begin position="43"/>
        <end position="78"/>
    </location>
</feature>
<sequence length="91" mass="10290">MYVNMNLQHPPHPQIDSKNLFPTKSFPLFQTRNPLFRGRKTALIPIDPNPNPPSTSSHLNEKSLGKTQPLGTKPWETPTHITISSVTMDPY</sequence>
<organism evidence="2">
    <name type="scientific">Picea glauca</name>
    <name type="common">White spruce</name>
    <name type="synonym">Pinus glauca</name>
    <dbReference type="NCBI Taxonomy" id="3330"/>
    <lineage>
        <taxon>Eukaryota</taxon>
        <taxon>Viridiplantae</taxon>
        <taxon>Streptophyta</taxon>
        <taxon>Embryophyta</taxon>
        <taxon>Tracheophyta</taxon>
        <taxon>Spermatophyta</taxon>
        <taxon>Pinopsida</taxon>
        <taxon>Pinidae</taxon>
        <taxon>Conifers I</taxon>
        <taxon>Pinales</taxon>
        <taxon>Pinaceae</taxon>
        <taxon>Picea</taxon>
    </lineage>
</organism>
<protein>
    <submittedName>
        <fullName evidence="2">Uncharacterized protein</fullName>
    </submittedName>
</protein>
<geneLocation type="mitochondrion" evidence="2"/>
<gene>
    <name evidence="2" type="ORF">ABT39_MTgene5785</name>
</gene>
<keyword evidence="2" id="KW-0496">Mitochondrion</keyword>
<dbReference type="EMBL" id="LKAM01000007">
    <property type="protein sequence ID" value="KUM47599.1"/>
    <property type="molecule type" value="Genomic_DNA"/>
</dbReference>
<evidence type="ECO:0000256" key="1">
    <source>
        <dbReference type="SAM" id="MobiDB-lite"/>
    </source>
</evidence>
<evidence type="ECO:0000313" key="2">
    <source>
        <dbReference type="EMBL" id="KUM47599.1"/>
    </source>
</evidence>